<organism evidence="1 2">
    <name type="scientific">Pseudomonas putida</name>
    <name type="common">Arthrobacter siderocapsulatus</name>
    <dbReference type="NCBI Taxonomy" id="303"/>
    <lineage>
        <taxon>Bacteria</taxon>
        <taxon>Pseudomonadati</taxon>
        <taxon>Pseudomonadota</taxon>
        <taxon>Gammaproteobacteria</taxon>
        <taxon>Pseudomonadales</taxon>
        <taxon>Pseudomonadaceae</taxon>
        <taxon>Pseudomonas</taxon>
    </lineage>
</organism>
<sequence>MKACTLGKRHSWKFVRNVVTSHLKGRVGRITKVGLYRCKCGAAKYGNPGLADHGGAE</sequence>
<dbReference type="Proteomes" id="UP000218731">
    <property type="component" value="Chromosome 1"/>
</dbReference>
<proteinExistence type="predicted"/>
<gene>
    <name evidence="1" type="ORF">KF715C_ch2590</name>
</gene>
<evidence type="ECO:0000313" key="2">
    <source>
        <dbReference type="Proteomes" id="UP000218731"/>
    </source>
</evidence>
<evidence type="ECO:0000313" key="1">
    <source>
        <dbReference type="EMBL" id="BAW20832.1"/>
    </source>
</evidence>
<name>A0A1L7N5U8_PSEPU</name>
<dbReference type="RefSeq" id="WP_172901721.1">
    <property type="nucleotide sequence ID" value="NZ_AP015029.1"/>
</dbReference>
<dbReference type="AlphaFoldDB" id="A0A1L7N5U8"/>
<accession>A0A1L7N5U8</accession>
<reference evidence="1 2" key="1">
    <citation type="submission" date="2015-11" db="EMBL/GenBank/DDBJ databases">
        <title>Complete genome sequencing of a biphenyl-degrading bacterium, Pseudomonas putida KF715 (=NBRC110667).</title>
        <authorList>
            <person name="Suenaga H."/>
            <person name="Fujihara N."/>
            <person name="Watanabe T."/>
            <person name="Hirose J."/>
            <person name="Kimura N."/>
            <person name="Yamazoe A."/>
            <person name="Hosoyama A."/>
            <person name="Shimodaira J."/>
            <person name="Furukawa K."/>
        </authorList>
    </citation>
    <scope>NUCLEOTIDE SEQUENCE [LARGE SCALE GENOMIC DNA]</scope>
    <source>
        <strain evidence="1 2">KF715</strain>
    </source>
</reference>
<dbReference type="EMBL" id="AP015029">
    <property type="protein sequence ID" value="BAW20832.1"/>
    <property type="molecule type" value="Genomic_DNA"/>
</dbReference>
<protein>
    <submittedName>
        <fullName evidence="1">Uncharacterized protein</fullName>
    </submittedName>
</protein>